<gene>
    <name evidence="1" type="ORF">C5S46_05160</name>
</gene>
<name>A0AC61SAG8_9EURY</name>
<protein>
    <submittedName>
        <fullName evidence="1">Response regulator</fullName>
    </submittedName>
</protein>
<dbReference type="Proteomes" id="UP000315423">
    <property type="component" value="Unassembled WGS sequence"/>
</dbReference>
<proteinExistence type="predicted"/>
<comment type="caution">
    <text evidence="1">The sequence shown here is derived from an EMBL/GenBank/DDBJ whole genome shotgun (WGS) entry which is preliminary data.</text>
</comment>
<sequence>MDKKNIDKRIIELIQQDENISYSKISQIVGIPEKDIEEKIKNFSDTREKILIVDDEMSTLMPLKRSLESENYAVVEAYDGHEAIKKANEEIPDLIILDLMLPGMDGIEVCQHLKTDTQTEKIPIIMLTAKDNINDKVEGLQIGAHDYVTKPFVLKELKARIKSVMLRSGNI</sequence>
<evidence type="ECO:0000313" key="2">
    <source>
        <dbReference type="Proteomes" id="UP000315423"/>
    </source>
</evidence>
<accession>A0AC61SAG8</accession>
<dbReference type="EMBL" id="QYBA01000172">
    <property type="protein sequence ID" value="TKY91566.1"/>
    <property type="molecule type" value="Genomic_DNA"/>
</dbReference>
<evidence type="ECO:0000313" key="1">
    <source>
        <dbReference type="EMBL" id="TKY91566.1"/>
    </source>
</evidence>
<reference evidence="1" key="1">
    <citation type="submission" date="2018-09" db="EMBL/GenBank/DDBJ databases">
        <title>A genomic encyclopedia of anaerobic methanotrophic archaea.</title>
        <authorList>
            <person name="Skennerton C.T."/>
            <person name="Chadwick G.L."/>
            <person name="Laso-Perez R."/>
            <person name="Leu A.O."/>
            <person name="Speth D.R."/>
            <person name="Yu H."/>
            <person name="Morgan-Lang C."/>
            <person name="Hatzenpichler R."/>
            <person name="Goudeau D."/>
            <person name="Malmstrom R."/>
            <person name="Woyke T."/>
            <person name="Hallam S."/>
            <person name="Tyson G.W."/>
            <person name="Wegener G."/>
            <person name="Boetius A."/>
            <person name="Orphan V.J."/>
        </authorList>
    </citation>
    <scope>NUCLEOTIDE SEQUENCE</scope>
    <source>
        <strain evidence="1">CONS3730D10UFb2</strain>
    </source>
</reference>
<organism evidence="1 2">
    <name type="scientific">Candidatus Methanomarinus sp</name>
    <dbReference type="NCBI Taxonomy" id="3386244"/>
    <lineage>
        <taxon>Archaea</taxon>
        <taxon>Methanobacteriati</taxon>
        <taxon>Methanobacteriota</taxon>
        <taxon>Stenosarchaea group</taxon>
        <taxon>Methanomicrobia</taxon>
        <taxon>Methanosarcinales</taxon>
        <taxon>ANME-2 cluster</taxon>
        <taxon>Candidatus Methanocomedenaceae</taxon>
        <taxon>Candidatus Methanomarinus</taxon>
    </lineage>
</organism>